<comment type="caution">
    <text evidence="1">The sequence shown here is derived from an EMBL/GenBank/DDBJ whole genome shotgun (WGS) entry which is preliminary data.</text>
</comment>
<reference evidence="2" key="1">
    <citation type="journal article" date="2019" name="Int. J. Syst. Evol. Microbiol.">
        <title>The Global Catalogue of Microorganisms (GCM) 10K type strain sequencing project: providing services to taxonomists for standard genome sequencing and annotation.</title>
        <authorList>
            <consortium name="The Broad Institute Genomics Platform"/>
            <consortium name="The Broad Institute Genome Sequencing Center for Infectious Disease"/>
            <person name="Wu L."/>
            <person name="Ma J."/>
        </authorList>
    </citation>
    <scope>NUCLEOTIDE SEQUENCE [LARGE SCALE GENOMIC DNA]</scope>
    <source>
        <strain evidence="2">CGMCC 4.7241</strain>
    </source>
</reference>
<dbReference type="InterPro" id="IPR032710">
    <property type="entry name" value="NTF2-like_dom_sf"/>
</dbReference>
<dbReference type="SUPFAM" id="SSF54427">
    <property type="entry name" value="NTF2-like"/>
    <property type="match status" value="1"/>
</dbReference>
<dbReference type="Gene3D" id="3.10.450.50">
    <property type="match status" value="1"/>
</dbReference>
<evidence type="ECO:0000313" key="2">
    <source>
        <dbReference type="Proteomes" id="UP001595699"/>
    </source>
</evidence>
<keyword evidence="2" id="KW-1185">Reference proteome</keyword>
<dbReference type="RefSeq" id="WP_205118677.1">
    <property type="nucleotide sequence ID" value="NZ_JAFBCM010000001.1"/>
</dbReference>
<name>A0ABV7YCL3_9ACTN</name>
<dbReference type="EMBL" id="JBHRZH010000015">
    <property type="protein sequence ID" value="MFC3762381.1"/>
    <property type="molecule type" value="Genomic_DNA"/>
</dbReference>
<dbReference type="PANTHER" id="PTHR38436:SF1">
    <property type="entry name" value="ESTER CYCLASE"/>
    <property type="match status" value="1"/>
</dbReference>
<organism evidence="1 2">
    <name type="scientific">Tenggerimyces flavus</name>
    <dbReference type="NCBI Taxonomy" id="1708749"/>
    <lineage>
        <taxon>Bacteria</taxon>
        <taxon>Bacillati</taxon>
        <taxon>Actinomycetota</taxon>
        <taxon>Actinomycetes</taxon>
        <taxon>Propionibacteriales</taxon>
        <taxon>Nocardioidaceae</taxon>
        <taxon>Tenggerimyces</taxon>
    </lineage>
</organism>
<dbReference type="Pfam" id="PF07366">
    <property type="entry name" value="SnoaL"/>
    <property type="match status" value="1"/>
</dbReference>
<dbReference type="Proteomes" id="UP001595699">
    <property type="component" value="Unassembled WGS sequence"/>
</dbReference>
<proteinExistence type="predicted"/>
<dbReference type="InterPro" id="IPR009959">
    <property type="entry name" value="Cyclase_SnoaL-like"/>
</dbReference>
<gene>
    <name evidence="1" type="ORF">ACFOUW_16185</name>
</gene>
<sequence length="146" mass="15922">MSPDELRARSRRLLEEVFNQGDLAVAEELISPAYALHDIRAGAAPTGIDGLRQYVRMLRLAFPDINGYLEDVIADGDRVVQRISVSGTHLGAYLGTPPSGRRVAYDLIHIDRFGPDGRIVESWCIDDQLGLLQQIGAIAAPVQTGV</sequence>
<evidence type="ECO:0000313" key="1">
    <source>
        <dbReference type="EMBL" id="MFC3762381.1"/>
    </source>
</evidence>
<dbReference type="PANTHER" id="PTHR38436">
    <property type="entry name" value="POLYKETIDE CYCLASE SNOAL-LIKE DOMAIN"/>
    <property type="match status" value="1"/>
</dbReference>
<accession>A0ABV7YCL3</accession>
<protein>
    <submittedName>
        <fullName evidence="1">Ester cyclase</fullName>
    </submittedName>
</protein>